<evidence type="ECO:0000313" key="11">
    <source>
        <dbReference type="EMBL" id="GEC94050.1"/>
    </source>
</evidence>
<dbReference type="Pfam" id="PF09721">
    <property type="entry name" value="Exosortase_EpsH"/>
    <property type="match status" value="1"/>
</dbReference>
<keyword evidence="6 9" id="KW-1133">Transmembrane helix</keyword>
<dbReference type="Proteomes" id="UP000318422">
    <property type="component" value="Unassembled WGS sequence"/>
</dbReference>
<keyword evidence="3" id="KW-0645">Protease</keyword>
<reference evidence="11 12" key="1">
    <citation type="submission" date="2019-06" db="EMBL/GenBank/DDBJ databases">
        <title>Whole genome shotgun sequence of Zoogloea ramigera NBRC 15342.</title>
        <authorList>
            <person name="Hosoyama A."/>
            <person name="Uohara A."/>
            <person name="Ohji S."/>
            <person name="Ichikawa N."/>
        </authorList>
    </citation>
    <scope>NUCLEOTIDE SEQUENCE [LARGE SCALE GENOMIC DNA]</scope>
    <source>
        <strain evidence="11 12">NBRC 15342</strain>
    </source>
</reference>
<feature type="region of interest" description="Disordered" evidence="8">
    <location>
        <begin position="322"/>
        <end position="355"/>
    </location>
</feature>
<dbReference type="InterPro" id="IPR026392">
    <property type="entry name" value="Exo/Archaeosortase_dom"/>
</dbReference>
<feature type="transmembrane region" description="Helical" evidence="9">
    <location>
        <begin position="259"/>
        <end position="279"/>
    </location>
</feature>
<feature type="transmembrane region" description="Helical" evidence="9">
    <location>
        <begin position="103"/>
        <end position="123"/>
    </location>
</feature>
<dbReference type="InterPro" id="IPR019127">
    <property type="entry name" value="Exosortase"/>
</dbReference>
<feature type="domain" description="Methanolan biosynthesis EpsI" evidence="10">
    <location>
        <begin position="337"/>
        <end position="497"/>
    </location>
</feature>
<gene>
    <name evidence="11" type="ORF">ZRA01_01230</name>
</gene>
<evidence type="ECO:0000313" key="12">
    <source>
        <dbReference type="Proteomes" id="UP000318422"/>
    </source>
</evidence>
<sequence length="512" mass="55543">MPGMEDHAAGGRRGVSRGLAWGLILVVWTLLLLVFRPYVEMVLVAWETLPSHAHGYIVLAVVAYLFWTKWPHLAAIAYRPSARGFAALVLGSLVAMVGELTSVAAVVQFSVVFLIFCTVWAVGGDRAARVSAGPISFLVFAVPFGQEALPVLMNWTADATVVALRHSGVPVFQEGRNFVIPSGRWSVVEACGGIRYLLSSIFIGAVFAYLTFTQTHKRVLFMVWSVVMPLLANWLRAYVIVMVAHHSNNEWGMGVSHLALGWIIFGIAVFVGFAVGARWRDPQPEVPRGGPAMAGSSLAVMLAASVLAAAIPPGIARSAEALTARTSSTETPQLRFDSLSDLERDSSDADGIRPSFPGARAVHQARYKTRDGETVDVFIAYFRQQEQGAELINVSNMVEPSHDWSWSTSSTVRRDSATVPQVRLEGYVKGGRHAAVYQVYWVNGTTTPSDAVAKLNEALSRLRGRGDDSAAIILTMYSQDNLEAARLKTEAFAAERLDGVLADLQRTAEGGK</sequence>
<keyword evidence="12" id="KW-1185">Reference proteome</keyword>
<comment type="subcellular location">
    <subcellularLocation>
        <location evidence="1">Cell membrane</location>
        <topology evidence="1">Multi-pass membrane protein</topology>
    </subcellularLocation>
</comment>
<evidence type="ECO:0000256" key="2">
    <source>
        <dbReference type="ARBA" id="ARBA00022475"/>
    </source>
</evidence>
<proteinExistence type="predicted"/>
<feature type="transmembrane region" description="Helical" evidence="9">
    <location>
        <begin position="194"/>
        <end position="212"/>
    </location>
</feature>
<feature type="transmembrane region" description="Helical" evidence="9">
    <location>
        <begin position="20"/>
        <end position="39"/>
    </location>
</feature>
<evidence type="ECO:0000256" key="1">
    <source>
        <dbReference type="ARBA" id="ARBA00004651"/>
    </source>
</evidence>
<evidence type="ECO:0000256" key="7">
    <source>
        <dbReference type="ARBA" id="ARBA00023136"/>
    </source>
</evidence>
<name>A0A4Y4CTY7_ZOORA</name>
<dbReference type="InterPro" id="IPR013426">
    <property type="entry name" value="EpsH-like"/>
</dbReference>
<dbReference type="GO" id="GO:0005886">
    <property type="term" value="C:plasma membrane"/>
    <property type="evidence" value="ECO:0007669"/>
    <property type="project" value="UniProtKB-SubCell"/>
</dbReference>
<feature type="transmembrane region" description="Helical" evidence="9">
    <location>
        <begin position="291"/>
        <end position="311"/>
    </location>
</feature>
<accession>A0A4Y4CTY7</accession>
<feature type="transmembrane region" description="Helical" evidence="9">
    <location>
        <begin position="51"/>
        <end position="68"/>
    </location>
</feature>
<comment type="caution">
    <text evidence="11">The sequence shown here is derived from an EMBL/GenBank/DDBJ whole genome shotgun (WGS) entry which is preliminary data.</text>
</comment>
<feature type="transmembrane region" description="Helical" evidence="9">
    <location>
        <begin position="135"/>
        <end position="157"/>
    </location>
</feature>
<dbReference type="AlphaFoldDB" id="A0A4Y4CTY7"/>
<feature type="transmembrane region" description="Helical" evidence="9">
    <location>
        <begin position="219"/>
        <end position="239"/>
    </location>
</feature>
<dbReference type="InterPro" id="IPR014263">
    <property type="entry name" value="Methanolan_biosynth_EpsI"/>
</dbReference>
<dbReference type="Pfam" id="PF11984">
    <property type="entry name" value="DUF3485"/>
    <property type="match status" value="1"/>
</dbReference>
<evidence type="ECO:0000256" key="6">
    <source>
        <dbReference type="ARBA" id="ARBA00022989"/>
    </source>
</evidence>
<dbReference type="InterPro" id="IPR017540">
    <property type="entry name" value="Exosortase-1"/>
</dbReference>
<dbReference type="NCBIfam" id="TIGR04178">
    <property type="entry name" value="exo_archaeo"/>
    <property type="match status" value="1"/>
</dbReference>
<keyword evidence="4 9" id="KW-0812">Transmembrane</keyword>
<protein>
    <recommendedName>
        <fullName evidence="10">Methanolan biosynthesis EpsI domain-containing protein</fullName>
    </recommendedName>
</protein>
<keyword evidence="7 9" id="KW-0472">Membrane</keyword>
<dbReference type="GO" id="GO:0008233">
    <property type="term" value="F:peptidase activity"/>
    <property type="evidence" value="ECO:0007669"/>
    <property type="project" value="UniProtKB-KW"/>
</dbReference>
<evidence type="ECO:0000259" key="10">
    <source>
        <dbReference type="Pfam" id="PF11984"/>
    </source>
</evidence>
<evidence type="ECO:0000256" key="9">
    <source>
        <dbReference type="SAM" id="Phobius"/>
    </source>
</evidence>
<feature type="transmembrane region" description="Helical" evidence="9">
    <location>
        <begin position="80"/>
        <end position="97"/>
    </location>
</feature>
<evidence type="ECO:0000256" key="4">
    <source>
        <dbReference type="ARBA" id="ARBA00022692"/>
    </source>
</evidence>
<organism evidence="11 12">
    <name type="scientific">Zoogloea ramigera</name>
    <dbReference type="NCBI Taxonomy" id="350"/>
    <lineage>
        <taxon>Bacteria</taxon>
        <taxon>Pseudomonadati</taxon>
        <taxon>Pseudomonadota</taxon>
        <taxon>Betaproteobacteria</taxon>
        <taxon>Rhodocyclales</taxon>
        <taxon>Zoogloeaceae</taxon>
        <taxon>Zoogloea</taxon>
    </lineage>
</organism>
<keyword evidence="2" id="KW-1003">Cell membrane</keyword>
<evidence type="ECO:0000256" key="5">
    <source>
        <dbReference type="ARBA" id="ARBA00022801"/>
    </source>
</evidence>
<dbReference type="EMBL" id="BJNV01000002">
    <property type="protein sequence ID" value="GEC94050.1"/>
    <property type="molecule type" value="Genomic_DNA"/>
</dbReference>
<dbReference type="NCBIfam" id="TIGR02602">
    <property type="entry name" value="8TM_EpsH"/>
    <property type="match status" value="1"/>
</dbReference>
<evidence type="ECO:0000256" key="8">
    <source>
        <dbReference type="SAM" id="MobiDB-lite"/>
    </source>
</evidence>
<dbReference type="NCBIfam" id="TIGR03109">
    <property type="entry name" value="exosort_XrtA"/>
    <property type="match status" value="1"/>
</dbReference>
<dbReference type="GO" id="GO:0006508">
    <property type="term" value="P:proteolysis"/>
    <property type="evidence" value="ECO:0007669"/>
    <property type="project" value="UniProtKB-KW"/>
</dbReference>
<feature type="compositionally biased region" description="Basic and acidic residues" evidence="8">
    <location>
        <begin position="341"/>
        <end position="351"/>
    </location>
</feature>
<evidence type="ECO:0000256" key="3">
    <source>
        <dbReference type="ARBA" id="ARBA00022670"/>
    </source>
</evidence>
<keyword evidence="5" id="KW-0378">Hydrolase</keyword>
<dbReference type="NCBIfam" id="TIGR02914">
    <property type="entry name" value="EpsI_fam"/>
    <property type="match status" value="1"/>
</dbReference>